<keyword evidence="14" id="KW-1185">Reference proteome</keyword>
<reference evidence="13 14" key="1">
    <citation type="submission" date="2019-02" db="EMBL/GenBank/DDBJ databases">
        <title>Draft genome sequences of novel Actinobacteria.</title>
        <authorList>
            <person name="Sahin N."/>
            <person name="Ay H."/>
            <person name="Saygin H."/>
        </authorList>
    </citation>
    <scope>NUCLEOTIDE SEQUENCE [LARGE SCALE GENOMIC DNA]</scope>
    <source>
        <strain evidence="13 14">16K104</strain>
    </source>
</reference>
<keyword evidence="11" id="KW-1133">Transmembrane helix</keyword>
<dbReference type="InterPro" id="IPR025877">
    <property type="entry name" value="MobA-like_NTP_Trfase"/>
</dbReference>
<evidence type="ECO:0000313" key="14">
    <source>
        <dbReference type="Proteomes" id="UP000295172"/>
    </source>
</evidence>
<dbReference type="GO" id="GO:0008654">
    <property type="term" value="P:phospholipid biosynthetic process"/>
    <property type="evidence" value="ECO:0007669"/>
    <property type="project" value="InterPro"/>
</dbReference>
<dbReference type="AlphaFoldDB" id="A0A4R4XFY8"/>
<feature type="transmembrane region" description="Helical" evidence="11">
    <location>
        <begin position="360"/>
        <end position="377"/>
    </location>
</feature>
<comment type="similarity">
    <text evidence="10">Belongs to the CDP-alcohol phosphatidyltransferase class-I family.</text>
</comment>
<dbReference type="SUPFAM" id="SSF53448">
    <property type="entry name" value="Nucleotide-diphospho-sugar transferases"/>
    <property type="match status" value="1"/>
</dbReference>
<evidence type="ECO:0000256" key="5">
    <source>
        <dbReference type="ARBA" id="ARBA00013268"/>
    </source>
</evidence>
<protein>
    <recommendedName>
        <fullName evidence="6">Bifunctional IPC transferase and DIPP synthase</fullName>
        <ecNumber evidence="4">2.7.7.74</ecNumber>
        <ecNumber evidence="5">2.7.8.34</ecNumber>
    </recommendedName>
</protein>
<accession>A0A4R4XFY8</accession>
<dbReference type="InterPro" id="IPR043130">
    <property type="entry name" value="CDP-OH_PTrfase_TM_dom"/>
</dbReference>
<gene>
    <name evidence="13" type="ORF">E1218_03535</name>
</gene>
<comment type="caution">
    <text evidence="13">The sequence shown here is derived from an EMBL/GenBank/DDBJ whole genome shotgun (WGS) entry which is preliminary data.</text>
</comment>
<evidence type="ECO:0000313" key="13">
    <source>
        <dbReference type="EMBL" id="TDD29655.1"/>
    </source>
</evidence>
<dbReference type="OrthoDB" id="9803871at2"/>
<evidence type="ECO:0000256" key="10">
    <source>
        <dbReference type="RuleBase" id="RU003750"/>
    </source>
</evidence>
<dbReference type="InterPro" id="IPR000462">
    <property type="entry name" value="CDP-OH_P_trans"/>
</dbReference>
<evidence type="ECO:0000256" key="7">
    <source>
        <dbReference type="ARBA" id="ARBA00022679"/>
    </source>
</evidence>
<comment type="catalytic activity">
    <reaction evidence="1">
        <text>1D-myo-inositol 3-phosphate + CTP + H(+) = CDP-1L-myo-inositol + diphosphate</text>
        <dbReference type="Rhea" id="RHEA:30647"/>
        <dbReference type="ChEBI" id="CHEBI:15378"/>
        <dbReference type="ChEBI" id="CHEBI:33019"/>
        <dbReference type="ChEBI" id="CHEBI:37563"/>
        <dbReference type="ChEBI" id="CHEBI:58401"/>
        <dbReference type="ChEBI" id="CHEBI:62573"/>
        <dbReference type="EC" id="2.7.7.74"/>
    </reaction>
</comment>
<organism evidence="13 14">
    <name type="scientific">Kribbella turkmenica</name>
    <dbReference type="NCBI Taxonomy" id="2530375"/>
    <lineage>
        <taxon>Bacteria</taxon>
        <taxon>Bacillati</taxon>
        <taxon>Actinomycetota</taxon>
        <taxon>Actinomycetes</taxon>
        <taxon>Propionibacteriales</taxon>
        <taxon>Kribbellaceae</taxon>
        <taxon>Kribbella</taxon>
    </lineage>
</organism>
<evidence type="ECO:0000256" key="2">
    <source>
        <dbReference type="ARBA" id="ARBA00006982"/>
    </source>
</evidence>
<dbReference type="PROSITE" id="PS00379">
    <property type="entry name" value="CDP_ALCOHOL_P_TRANSF"/>
    <property type="match status" value="1"/>
</dbReference>
<keyword evidence="11" id="KW-0812">Transmembrane</keyword>
<evidence type="ECO:0000259" key="12">
    <source>
        <dbReference type="Pfam" id="PF12804"/>
    </source>
</evidence>
<evidence type="ECO:0000256" key="9">
    <source>
        <dbReference type="ARBA" id="ARBA00049235"/>
    </source>
</evidence>
<dbReference type="GO" id="GO:0016780">
    <property type="term" value="F:phosphotransferase activity, for other substituted phosphate groups"/>
    <property type="evidence" value="ECO:0007669"/>
    <property type="project" value="InterPro"/>
</dbReference>
<dbReference type="Gene3D" id="1.20.120.1760">
    <property type="match status" value="1"/>
</dbReference>
<dbReference type="Pfam" id="PF01066">
    <property type="entry name" value="CDP-OH_P_transf"/>
    <property type="match status" value="1"/>
</dbReference>
<evidence type="ECO:0000256" key="4">
    <source>
        <dbReference type="ARBA" id="ARBA00012504"/>
    </source>
</evidence>
<sequence>MGEGRSTVVKENAVRVALLLAAGRGLRMRSTRPKVLRRVGGTTLLERSVRVLRQAGVERIIVVLGYRADDVVATIKDRKLPVEVVVNPDWESGTASSVLAGLSQIGERRCLVVMGDHVFEADDVRRLIQTPAGNVAAVGRSEQPVAESSTRPNRIRLRDDGSVAGLGPDLDEYDGVDAGLSVVDVQDVLLVTYRERESWLEVRQQLLAHGCEMQSREVRGLWADVDTPETVRALERSMWRRYGPKPTDGVIARVLNRRISGPLTRLLLRTRLSPDVATALAFAVTLIAAALVATGDTWLMVAGGLGVVLGSALDGVDGELARVSARASRRGATLDTLLDRYADLAVVLALVLATGATRTAWAWGFAAAVGCLLISYVHAVGRDTDVRLLFRREFRLLIFALAAISGFPLWGLIAVAIAANVDAVRGVALLLRALR</sequence>
<proteinExistence type="inferred from homology"/>
<feature type="domain" description="MobA-like NTP transferase" evidence="12">
    <location>
        <begin position="17"/>
        <end position="141"/>
    </location>
</feature>
<feature type="transmembrane region" description="Helical" evidence="11">
    <location>
        <begin position="272"/>
        <end position="292"/>
    </location>
</feature>
<keyword evidence="8" id="KW-0548">Nucleotidyltransferase</keyword>
<dbReference type="GO" id="GO:0016779">
    <property type="term" value="F:nucleotidyltransferase activity"/>
    <property type="evidence" value="ECO:0007669"/>
    <property type="project" value="UniProtKB-KW"/>
</dbReference>
<dbReference type="InterPro" id="IPR050065">
    <property type="entry name" value="GlmU-like"/>
</dbReference>
<evidence type="ECO:0000256" key="1">
    <source>
        <dbReference type="ARBA" id="ARBA00000729"/>
    </source>
</evidence>
<dbReference type="EMBL" id="SMKR01000009">
    <property type="protein sequence ID" value="TDD29655.1"/>
    <property type="molecule type" value="Genomic_DNA"/>
</dbReference>
<keyword evidence="7 10" id="KW-0808">Transferase</keyword>
<dbReference type="PANTHER" id="PTHR43584:SF5">
    <property type="entry name" value="PROTEIN LICC"/>
    <property type="match status" value="1"/>
</dbReference>
<dbReference type="InterPro" id="IPR048254">
    <property type="entry name" value="CDP_ALCOHOL_P_TRANSF_CS"/>
</dbReference>
<dbReference type="Proteomes" id="UP000295172">
    <property type="component" value="Unassembled WGS sequence"/>
</dbReference>
<keyword evidence="11" id="KW-0472">Membrane</keyword>
<name>A0A4R4XFY8_9ACTN</name>
<dbReference type="PANTHER" id="PTHR43584">
    <property type="entry name" value="NUCLEOTIDYL TRANSFERASE"/>
    <property type="match status" value="1"/>
</dbReference>
<comment type="catalytic activity">
    <reaction evidence="9">
        <text>CDP-1L-myo-inositol + 1D-myo-inositol 3-phosphate = bis(1L-myo-inositol) 3,1'-phosphate 1-phosphate + CMP + H(+)</text>
        <dbReference type="Rhea" id="RHEA:31327"/>
        <dbReference type="ChEBI" id="CHEBI:15378"/>
        <dbReference type="ChEBI" id="CHEBI:58401"/>
        <dbReference type="ChEBI" id="CHEBI:60377"/>
        <dbReference type="ChEBI" id="CHEBI:62573"/>
        <dbReference type="ChEBI" id="CHEBI:62576"/>
        <dbReference type="EC" id="2.7.8.34"/>
    </reaction>
</comment>
<evidence type="ECO:0000256" key="6">
    <source>
        <dbReference type="ARBA" id="ARBA00018322"/>
    </source>
</evidence>
<dbReference type="Gene3D" id="3.90.550.10">
    <property type="entry name" value="Spore Coat Polysaccharide Biosynthesis Protein SpsA, Chain A"/>
    <property type="match status" value="1"/>
</dbReference>
<dbReference type="EC" id="2.7.8.34" evidence="5"/>
<dbReference type="InterPro" id="IPR029044">
    <property type="entry name" value="Nucleotide-diphossugar_trans"/>
</dbReference>
<dbReference type="EC" id="2.7.7.74" evidence="4"/>
<dbReference type="GO" id="GO:0016020">
    <property type="term" value="C:membrane"/>
    <property type="evidence" value="ECO:0007669"/>
    <property type="project" value="InterPro"/>
</dbReference>
<feature type="transmembrane region" description="Helical" evidence="11">
    <location>
        <begin position="397"/>
        <end position="419"/>
    </location>
</feature>
<comment type="similarity">
    <text evidence="3">In the N-terminal section; belongs to the MobA family.</text>
</comment>
<comment type="similarity">
    <text evidence="2">In the C-terminal section; belongs to the CDP-alcohol phosphatidyltransferase class-I family.</text>
</comment>
<evidence type="ECO:0000256" key="8">
    <source>
        <dbReference type="ARBA" id="ARBA00022695"/>
    </source>
</evidence>
<dbReference type="Pfam" id="PF12804">
    <property type="entry name" value="NTP_transf_3"/>
    <property type="match status" value="1"/>
</dbReference>
<evidence type="ECO:0000256" key="3">
    <source>
        <dbReference type="ARBA" id="ARBA00007897"/>
    </source>
</evidence>
<evidence type="ECO:0000256" key="11">
    <source>
        <dbReference type="SAM" id="Phobius"/>
    </source>
</evidence>